<sequence>MRQGAGREEGTITVMTIGFLLFLGLLSVVVINSSAAFLQRQQLDNVADGAARSAADGLSREAFYRRGEVELDASQARQLVDDYVNSPGTRIALVRATGDRVQVRLERSVGLALVPPGWQSRTTIVSEATAELRTTQ</sequence>
<keyword evidence="1" id="KW-1133">Transmembrane helix</keyword>
<accession>A0A371P8C4</accession>
<reference evidence="3 4" key="1">
    <citation type="submission" date="2018-08" db="EMBL/GenBank/DDBJ databases">
        <title>Aeromicrobium sp. M2KJ-4, whole genome shotgun sequence.</title>
        <authorList>
            <person name="Tuo L."/>
        </authorList>
    </citation>
    <scope>NUCLEOTIDE SEQUENCE [LARGE SCALE GENOMIC DNA]</scope>
    <source>
        <strain evidence="3 4">M2KJ-4</strain>
    </source>
</reference>
<evidence type="ECO:0000256" key="1">
    <source>
        <dbReference type="SAM" id="Phobius"/>
    </source>
</evidence>
<evidence type="ECO:0000313" key="4">
    <source>
        <dbReference type="Proteomes" id="UP000265581"/>
    </source>
</evidence>
<dbReference type="OrthoDB" id="3747724at2"/>
<keyword evidence="4" id="KW-1185">Reference proteome</keyword>
<feature type="transmembrane region" description="Helical" evidence="1">
    <location>
        <begin position="12"/>
        <end position="31"/>
    </location>
</feature>
<proteinExistence type="predicted"/>
<name>A0A371P8C4_9ACTN</name>
<dbReference type="RefSeq" id="WP_119702260.1">
    <property type="nucleotide sequence ID" value="NZ_JBHSOI010000001.1"/>
</dbReference>
<organism evidence="3 4">
    <name type="scientific">Aeromicrobium endophyticum</name>
    <dbReference type="NCBI Taxonomy" id="2292704"/>
    <lineage>
        <taxon>Bacteria</taxon>
        <taxon>Bacillati</taxon>
        <taxon>Actinomycetota</taxon>
        <taxon>Actinomycetes</taxon>
        <taxon>Propionibacteriales</taxon>
        <taxon>Nocardioidaceae</taxon>
        <taxon>Aeromicrobium</taxon>
    </lineage>
</organism>
<dbReference type="EMBL" id="QUBR01000001">
    <property type="protein sequence ID" value="REK72125.1"/>
    <property type="molecule type" value="Genomic_DNA"/>
</dbReference>
<evidence type="ECO:0000259" key="2">
    <source>
        <dbReference type="Pfam" id="PF13400"/>
    </source>
</evidence>
<keyword evidence="1" id="KW-0812">Transmembrane</keyword>
<dbReference type="Proteomes" id="UP000265581">
    <property type="component" value="Unassembled WGS sequence"/>
</dbReference>
<feature type="domain" description="Putative Flp pilus-assembly TadG-like N-terminal" evidence="2">
    <location>
        <begin position="10"/>
        <end position="56"/>
    </location>
</feature>
<protein>
    <recommendedName>
        <fullName evidence="2">Putative Flp pilus-assembly TadG-like N-terminal domain-containing protein</fullName>
    </recommendedName>
</protein>
<comment type="caution">
    <text evidence="3">The sequence shown here is derived from an EMBL/GenBank/DDBJ whole genome shotgun (WGS) entry which is preliminary data.</text>
</comment>
<dbReference type="InterPro" id="IPR028087">
    <property type="entry name" value="Tad_N"/>
</dbReference>
<dbReference type="AlphaFoldDB" id="A0A371P8C4"/>
<evidence type="ECO:0000313" key="3">
    <source>
        <dbReference type="EMBL" id="REK72125.1"/>
    </source>
</evidence>
<gene>
    <name evidence="3" type="ORF">DX116_00270</name>
</gene>
<keyword evidence="1" id="KW-0472">Membrane</keyword>
<dbReference type="Pfam" id="PF13400">
    <property type="entry name" value="Tad"/>
    <property type="match status" value="1"/>
</dbReference>